<dbReference type="Gene3D" id="1.10.1200.10">
    <property type="entry name" value="ACP-like"/>
    <property type="match status" value="1"/>
</dbReference>
<keyword evidence="7" id="KW-0472">Membrane</keyword>
<dbReference type="Proteomes" id="UP001409291">
    <property type="component" value="Unassembled WGS sequence"/>
</dbReference>
<evidence type="ECO:0000256" key="1">
    <source>
        <dbReference type="ARBA" id="ARBA00006432"/>
    </source>
</evidence>
<dbReference type="PANTHER" id="PTHR22754:SF32">
    <property type="entry name" value="DISCO-INTERACTING PROTEIN 2"/>
    <property type="match status" value="1"/>
</dbReference>
<evidence type="ECO:0000256" key="2">
    <source>
        <dbReference type="ARBA" id="ARBA00022450"/>
    </source>
</evidence>
<keyword evidence="6" id="KW-0443">Lipid metabolism</keyword>
<dbReference type="InterPro" id="IPR036736">
    <property type="entry name" value="ACP-like_sf"/>
</dbReference>
<evidence type="ECO:0000256" key="3">
    <source>
        <dbReference type="ARBA" id="ARBA00022553"/>
    </source>
</evidence>
<dbReference type="Pfam" id="PF00501">
    <property type="entry name" value="AMP-binding"/>
    <property type="match status" value="1"/>
</dbReference>
<dbReference type="InterPro" id="IPR006162">
    <property type="entry name" value="Ppantetheine_attach_site"/>
</dbReference>
<evidence type="ECO:0000256" key="4">
    <source>
        <dbReference type="ARBA" id="ARBA00022598"/>
    </source>
</evidence>
<feature type="transmembrane region" description="Helical" evidence="7">
    <location>
        <begin position="67"/>
        <end position="87"/>
    </location>
</feature>
<keyword evidence="7" id="KW-1133">Transmembrane helix</keyword>
<evidence type="ECO:0000256" key="6">
    <source>
        <dbReference type="ARBA" id="ARBA00023098"/>
    </source>
</evidence>
<dbReference type="InterPro" id="IPR009081">
    <property type="entry name" value="PP-bd_ACP"/>
</dbReference>
<dbReference type="Pfam" id="PF23024">
    <property type="entry name" value="AMP-dom_DIP2-like"/>
    <property type="match status" value="1"/>
</dbReference>
<dbReference type="CDD" id="cd05931">
    <property type="entry name" value="FAAL"/>
    <property type="match status" value="1"/>
</dbReference>
<dbReference type="EMBL" id="JBDJNQ010000001">
    <property type="protein sequence ID" value="MEN5375819.1"/>
    <property type="molecule type" value="Genomic_DNA"/>
</dbReference>
<evidence type="ECO:0000313" key="10">
    <source>
        <dbReference type="Proteomes" id="UP001409291"/>
    </source>
</evidence>
<dbReference type="SUPFAM" id="SSF56801">
    <property type="entry name" value="Acetyl-CoA synthetase-like"/>
    <property type="match status" value="1"/>
</dbReference>
<dbReference type="InterPro" id="IPR025110">
    <property type="entry name" value="AMP-bd_C"/>
</dbReference>
<evidence type="ECO:0000256" key="5">
    <source>
        <dbReference type="ARBA" id="ARBA00022832"/>
    </source>
</evidence>
<keyword evidence="10" id="KW-1185">Reference proteome</keyword>
<keyword evidence="2" id="KW-0596">Phosphopantetheine</keyword>
<protein>
    <submittedName>
        <fullName evidence="9">AMP-binding protein</fullName>
    </submittedName>
</protein>
<dbReference type="PANTHER" id="PTHR22754">
    <property type="entry name" value="DISCO-INTERACTING PROTEIN 2 DIP2 -RELATED"/>
    <property type="match status" value="1"/>
</dbReference>
<evidence type="ECO:0000256" key="7">
    <source>
        <dbReference type="SAM" id="Phobius"/>
    </source>
</evidence>
<dbReference type="RefSeq" id="WP_346580346.1">
    <property type="nucleotide sequence ID" value="NZ_JBDJNQ010000001.1"/>
</dbReference>
<gene>
    <name evidence="9" type="ORF">ABE541_00950</name>
</gene>
<dbReference type="Pfam" id="PF00550">
    <property type="entry name" value="PP-binding"/>
    <property type="match status" value="1"/>
</dbReference>
<dbReference type="InterPro" id="IPR000873">
    <property type="entry name" value="AMP-dep_synth/lig_dom"/>
</dbReference>
<comment type="similarity">
    <text evidence="1">Belongs to the ATP-dependent AMP-binding enzyme family.</text>
</comment>
<accession>A0ABV0BQE5</accession>
<dbReference type="SUPFAM" id="SSF47336">
    <property type="entry name" value="ACP-like"/>
    <property type="match status" value="1"/>
</dbReference>
<comment type="caution">
    <text evidence="9">The sequence shown here is derived from an EMBL/GenBank/DDBJ whole genome shotgun (WGS) entry which is preliminary data.</text>
</comment>
<evidence type="ECO:0000313" key="9">
    <source>
        <dbReference type="EMBL" id="MEN5375819.1"/>
    </source>
</evidence>
<keyword evidence="3" id="KW-0597">Phosphoprotein</keyword>
<dbReference type="PROSITE" id="PS00455">
    <property type="entry name" value="AMP_BINDING"/>
    <property type="match status" value="1"/>
</dbReference>
<dbReference type="InterPro" id="IPR042099">
    <property type="entry name" value="ANL_N_sf"/>
</dbReference>
<reference evidence="9 10" key="1">
    <citation type="submission" date="2024-04" db="EMBL/GenBank/DDBJ databases">
        <title>WGS of bacteria from Torrens River.</title>
        <authorList>
            <person name="Wyrsch E.R."/>
            <person name="Drigo B."/>
        </authorList>
    </citation>
    <scope>NUCLEOTIDE SEQUENCE [LARGE SCALE GENOMIC DNA]</scope>
    <source>
        <strain evidence="9 10">TWI391</strain>
    </source>
</reference>
<name>A0ABV0BQE5_9SPHI</name>
<proteinExistence type="inferred from homology"/>
<keyword evidence="7" id="KW-0812">Transmembrane</keyword>
<dbReference type="PROSITE" id="PS50075">
    <property type="entry name" value="CARRIER"/>
    <property type="match status" value="1"/>
</dbReference>
<sequence length="675" mass="76446">MITDFLIQNSISFPNKVAFRFLSDGEELSSLTYRELMEKVRSLALYLKEIGLAENRVILFYNRDVDFIIAFFACQLASVIATPVPFLRGEKMTLMMERIVSDVKACAILSTSNIINSFLGEYSNRINAHTQLKIVGTDEVPAIAGIGTFKKISKDDTAFIQYTSGSTSNPKGVVISHGNIIHNQKMLTEAFGCDESSIIFSWLPFHHDMGLIGNILHAVFTGCTCIVMSPYEFLQKPQRWLEAISIYGITHSGGPNFAFDLCVDRIPLSDVRNYDLSTWRVAYNGSEPIKAETIKRFSKHFRSAGFCKEHFYPCYGLAEATLLVSGRKRNRYPKILYLPKEHKKNGRVELSNKIDPDAKSVVGCGQVSLGITVKIIAVNTKIHCVELEEGEICIGGESVTMGYWNRQDENLYYHMDGHKYLRTGDLGFIYKGQLFIHGRLKELLIVKGKNYFPYDLELILNALHESLQPNGVSIFNTDESNEKIVVMAEIKRSAINNTDFSEMAEAIQQGVIGHLGMAPFDIVLLYPHAIPRTTSGKIQRIKCRQLYCTKTGLKAIFFSKDNVQGLSISQTSDIYLRKVMQSPTNQNIRDYILDIIKSRFGYDTEKLLQESYELTRIGIDSLRLMELINKVNKDLKINIDISHIVRENTLEVLINLIENLLWIRNEKAFQNGIVI</sequence>
<dbReference type="Gene3D" id="3.40.50.12780">
    <property type="entry name" value="N-terminal domain of ligase-like"/>
    <property type="match status" value="1"/>
</dbReference>
<keyword evidence="5" id="KW-0276">Fatty acid metabolism</keyword>
<dbReference type="InterPro" id="IPR020845">
    <property type="entry name" value="AMP-binding_CS"/>
</dbReference>
<evidence type="ECO:0000259" key="8">
    <source>
        <dbReference type="PROSITE" id="PS50075"/>
    </source>
</evidence>
<dbReference type="InterPro" id="IPR045851">
    <property type="entry name" value="AMP-bd_C_sf"/>
</dbReference>
<dbReference type="InterPro" id="IPR040097">
    <property type="entry name" value="FAAL/FAAC"/>
</dbReference>
<keyword evidence="4" id="KW-0436">Ligase</keyword>
<feature type="domain" description="Carrier" evidence="8">
    <location>
        <begin position="586"/>
        <end position="661"/>
    </location>
</feature>
<dbReference type="PROSITE" id="PS00012">
    <property type="entry name" value="PHOSPHOPANTETHEINE"/>
    <property type="match status" value="1"/>
</dbReference>
<organism evidence="9 10">
    <name type="scientific">Sphingobacterium kitahiroshimense</name>
    <dbReference type="NCBI Taxonomy" id="470446"/>
    <lineage>
        <taxon>Bacteria</taxon>
        <taxon>Pseudomonadati</taxon>
        <taxon>Bacteroidota</taxon>
        <taxon>Sphingobacteriia</taxon>
        <taxon>Sphingobacteriales</taxon>
        <taxon>Sphingobacteriaceae</taxon>
        <taxon>Sphingobacterium</taxon>
    </lineage>
</organism>
<dbReference type="Gene3D" id="3.30.300.30">
    <property type="match status" value="1"/>
</dbReference>